<dbReference type="InterPro" id="IPR050221">
    <property type="entry name" value="26S_Proteasome_ATPase"/>
</dbReference>
<dbReference type="InterPro" id="IPR027417">
    <property type="entry name" value="P-loop_NTPase"/>
</dbReference>
<dbReference type="GO" id="GO:0000502">
    <property type="term" value="C:proteasome complex"/>
    <property type="evidence" value="ECO:0007669"/>
    <property type="project" value="UniProtKB-KW"/>
</dbReference>
<dbReference type="AlphaFoldDB" id="A0A0P0FR06"/>
<evidence type="ECO:0000256" key="2">
    <source>
        <dbReference type="ARBA" id="ARBA00022741"/>
    </source>
</evidence>
<evidence type="ECO:0000313" key="5">
    <source>
        <dbReference type="EMBL" id="ALJ57538.1"/>
    </source>
</evidence>
<dbReference type="KEGG" id="bcel:BcellWH2_00262"/>
<feature type="domain" description="AAA+ ATPase" evidence="4">
    <location>
        <begin position="76"/>
        <end position="204"/>
    </location>
</feature>
<evidence type="ECO:0000256" key="1">
    <source>
        <dbReference type="ARBA" id="ARBA00006914"/>
    </source>
</evidence>
<keyword evidence="5" id="KW-0647">Proteasome</keyword>
<dbReference type="PATRIC" id="fig|246787.4.peg.274"/>
<sequence>MGYFILDNKTSDKDVKSKKERKTISFYPIEPEWSLDDIILSKELRNTLEDVVSFCLNKPRIVEEWGLHRFLKGAGGCTAINFWGLPGTGKSIAAEAIAKAMGKRVVQVSYSSLMDSLQGNTEKNITALFETAVEEDCVILFDEADGLLSARKSNSSNSDSVNLIKSHMLNLLDRSSATVIFTTNFFKSYDRAFVRRILWNIEFRTPGLDEITQLWNFHIGEKIPREITFEDLSSLTYELGCQSGVKITGGDIKKITLMFCTQLTSGRCKSITKPIAEVVIKRYLDDLQENIHKDSKENIVEDSQLSHSVNKALNK</sequence>
<dbReference type="SUPFAM" id="SSF52540">
    <property type="entry name" value="P-loop containing nucleoside triphosphate hydrolases"/>
    <property type="match status" value="1"/>
</dbReference>
<dbReference type="GO" id="GO:0005524">
    <property type="term" value="F:ATP binding"/>
    <property type="evidence" value="ECO:0007669"/>
    <property type="project" value="UniProtKB-KW"/>
</dbReference>
<dbReference type="Pfam" id="PF00004">
    <property type="entry name" value="AAA"/>
    <property type="match status" value="1"/>
</dbReference>
<evidence type="ECO:0000256" key="3">
    <source>
        <dbReference type="ARBA" id="ARBA00022840"/>
    </source>
</evidence>
<dbReference type="Proteomes" id="UP000061809">
    <property type="component" value="Chromosome"/>
</dbReference>
<evidence type="ECO:0000259" key="4">
    <source>
        <dbReference type="SMART" id="SM00382"/>
    </source>
</evidence>
<dbReference type="GO" id="GO:0016887">
    <property type="term" value="F:ATP hydrolysis activity"/>
    <property type="evidence" value="ECO:0007669"/>
    <property type="project" value="InterPro"/>
</dbReference>
<dbReference type="EMBL" id="CP012801">
    <property type="protein sequence ID" value="ALJ57538.1"/>
    <property type="molecule type" value="Genomic_DNA"/>
</dbReference>
<reference evidence="5 6" key="1">
    <citation type="journal article" date="2015" name="Science">
        <title>Genetic determinants of in vivo fitness and diet responsiveness in multiple human gut Bacteroides.</title>
        <authorList>
            <person name="Wu M."/>
            <person name="McNulty N.P."/>
            <person name="Rodionov D.A."/>
            <person name="Khoroshkin M.S."/>
            <person name="Griffin N.W."/>
            <person name="Cheng J."/>
            <person name="Latreille P."/>
            <person name="Kerstetter R.A."/>
            <person name="Terrapon N."/>
            <person name="Henrissat B."/>
            <person name="Osterman A.L."/>
            <person name="Gordon J.I."/>
        </authorList>
    </citation>
    <scope>NUCLEOTIDE SEQUENCE [LARGE SCALE GENOMIC DNA]</scope>
    <source>
        <strain evidence="5 6">WH2</strain>
    </source>
</reference>
<dbReference type="RefSeq" id="WP_029426947.1">
    <property type="nucleotide sequence ID" value="NZ_CP012801.1"/>
</dbReference>
<gene>
    <name evidence="5" type="primary">mpa</name>
    <name evidence="5" type="ORF">BcellWH2_00262</name>
</gene>
<dbReference type="SMART" id="SM00382">
    <property type="entry name" value="AAA"/>
    <property type="match status" value="1"/>
</dbReference>
<accession>A0A0P0FR06</accession>
<organism evidence="5 6">
    <name type="scientific">Bacteroides cellulosilyticus</name>
    <dbReference type="NCBI Taxonomy" id="246787"/>
    <lineage>
        <taxon>Bacteria</taxon>
        <taxon>Pseudomonadati</taxon>
        <taxon>Bacteroidota</taxon>
        <taxon>Bacteroidia</taxon>
        <taxon>Bacteroidales</taxon>
        <taxon>Bacteroidaceae</taxon>
        <taxon>Bacteroides</taxon>
    </lineage>
</organism>
<evidence type="ECO:0000313" key="6">
    <source>
        <dbReference type="Proteomes" id="UP000061809"/>
    </source>
</evidence>
<keyword evidence="3" id="KW-0067">ATP-binding</keyword>
<dbReference type="InterPro" id="IPR003959">
    <property type="entry name" value="ATPase_AAA_core"/>
</dbReference>
<dbReference type="PANTHER" id="PTHR23073">
    <property type="entry name" value="26S PROTEASOME REGULATORY SUBUNIT"/>
    <property type="match status" value="1"/>
</dbReference>
<proteinExistence type="inferred from homology"/>
<protein>
    <submittedName>
        <fullName evidence="5">Proteasome-associated ATPase</fullName>
    </submittedName>
</protein>
<dbReference type="InterPro" id="IPR003593">
    <property type="entry name" value="AAA+_ATPase"/>
</dbReference>
<comment type="similarity">
    <text evidence="1">Belongs to the AAA ATPase family.</text>
</comment>
<dbReference type="Gene3D" id="3.40.50.300">
    <property type="entry name" value="P-loop containing nucleotide triphosphate hydrolases"/>
    <property type="match status" value="1"/>
</dbReference>
<name>A0A0P0FR06_9BACE</name>
<keyword evidence="2" id="KW-0547">Nucleotide-binding</keyword>